<evidence type="ECO:0000313" key="2">
    <source>
        <dbReference type="Proteomes" id="UP000292939"/>
    </source>
</evidence>
<dbReference type="SUPFAM" id="SSF52540">
    <property type="entry name" value="P-loop containing nucleoside triphosphate hydrolases"/>
    <property type="match status" value="1"/>
</dbReference>
<gene>
    <name evidence="1" type="ORF">DW355_02485</name>
</gene>
<organism evidence="1 2">
    <name type="scientific">Hylemonella gracilis</name>
    <dbReference type="NCBI Taxonomy" id="80880"/>
    <lineage>
        <taxon>Bacteria</taxon>
        <taxon>Pseudomonadati</taxon>
        <taxon>Pseudomonadota</taxon>
        <taxon>Betaproteobacteria</taxon>
        <taxon>Burkholderiales</taxon>
        <taxon>Comamonadaceae</taxon>
        <taxon>Hylemonella</taxon>
    </lineage>
</organism>
<proteinExistence type="predicted"/>
<accession>A0A4V1A1U7</accession>
<dbReference type="InterPro" id="IPR027417">
    <property type="entry name" value="P-loop_NTPase"/>
</dbReference>
<dbReference type="RefSeq" id="WP_131277764.1">
    <property type="nucleotide sequence ID" value="NZ_CP031395.1"/>
</dbReference>
<evidence type="ECO:0000313" key="1">
    <source>
        <dbReference type="EMBL" id="QBK03789.1"/>
    </source>
</evidence>
<dbReference type="Proteomes" id="UP000292939">
    <property type="component" value="Chromosome"/>
</dbReference>
<dbReference type="KEGG" id="hgr:DW355_02485"/>
<dbReference type="AlphaFoldDB" id="A0A4V1A1U7"/>
<dbReference type="EMBL" id="CP031395">
    <property type="protein sequence ID" value="QBK03789.1"/>
    <property type="molecule type" value="Genomic_DNA"/>
</dbReference>
<reference evidence="1 2" key="1">
    <citation type="submission" date="2018-07" db="EMBL/GenBank/DDBJ databases">
        <title>Exploring interactions and the metabolic potential of the ultra-small soil bacteria Hylemonella gracilis.</title>
        <authorList>
            <person name="Tyc O."/>
            <person name="Kulkarni P."/>
            <person name="Gawehns F."/>
            <person name="Hundscheid M."/>
            <person name="Zweers H."/>
            <person name="Garbeva P."/>
        </authorList>
    </citation>
    <scope>NUCLEOTIDE SEQUENCE [LARGE SCALE GENOMIC DNA]</scope>
    <source>
        <strain evidence="1 2">NS1</strain>
    </source>
</reference>
<dbReference type="Gene3D" id="3.40.50.300">
    <property type="entry name" value="P-loop containing nucleotide triphosphate hydrolases"/>
    <property type="match status" value="1"/>
</dbReference>
<evidence type="ECO:0008006" key="3">
    <source>
        <dbReference type="Google" id="ProtNLM"/>
    </source>
</evidence>
<sequence length="168" mass="18425">MIIALYGRSSSGKTTIAKALAPHLGNCQIRHCGEIVKERARQLSVSLGDLPYEEHLKIDAETVGVANTHSGKIIIEGRYLHWVLSQIQAGVRLVELDCSEAVRIERWAVRSKGGISRSGLAGMDAAEQDFTVKMFGRSVPLQSGLKIDTTSNEINACVQQILNWLSIR</sequence>
<dbReference type="OrthoDB" id="3819922at2"/>
<protein>
    <recommendedName>
        <fullName evidence="3">AAA family ATPase</fullName>
    </recommendedName>
</protein>
<dbReference type="Pfam" id="PF13238">
    <property type="entry name" value="AAA_18"/>
    <property type="match status" value="1"/>
</dbReference>
<name>A0A4V1A1U7_9BURK</name>